<reference evidence="5" key="1">
    <citation type="submission" date="2017-01" db="EMBL/GenBank/DDBJ databases">
        <authorList>
            <person name="Varghese N."/>
            <person name="Submissions S."/>
        </authorList>
    </citation>
    <scope>NUCLEOTIDE SEQUENCE [LARGE SCALE GENOMIC DNA]</scope>
    <source>
        <strain evidence="5">DSM 18714</strain>
    </source>
</reference>
<proteinExistence type="predicted"/>
<dbReference type="SUPFAM" id="SSF55729">
    <property type="entry name" value="Acyl-CoA N-acyltransferases (Nat)"/>
    <property type="match status" value="1"/>
</dbReference>
<dbReference type="OrthoDB" id="5459937at2"/>
<dbReference type="InterPro" id="IPR016181">
    <property type="entry name" value="Acyl_CoA_acyltransferase"/>
</dbReference>
<dbReference type="PROSITE" id="PS51186">
    <property type="entry name" value="GNAT"/>
    <property type="match status" value="1"/>
</dbReference>
<organism evidence="4 5">
    <name type="scientific">Phaeovulum vinaykumarii</name>
    <dbReference type="NCBI Taxonomy" id="407234"/>
    <lineage>
        <taxon>Bacteria</taxon>
        <taxon>Pseudomonadati</taxon>
        <taxon>Pseudomonadota</taxon>
        <taxon>Alphaproteobacteria</taxon>
        <taxon>Rhodobacterales</taxon>
        <taxon>Paracoccaceae</taxon>
        <taxon>Phaeovulum</taxon>
    </lineage>
</organism>
<protein>
    <submittedName>
        <fullName evidence="4">Phosphinothricin acetyltransferase</fullName>
    </submittedName>
</protein>
<dbReference type="EMBL" id="FTOM01000001">
    <property type="protein sequence ID" value="SIS56820.1"/>
    <property type="molecule type" value="Genomic_DNA"/>
</dbReference>
<dbReference type="GO" id="GO:0016747">
    <property type="term" value="F:acyltransferase activity, transferring groups other than amino-acyl groups"/>
    <property type="evidence" value="ECO:0007669"/>
    <property type="project" value="InterPro"/>
</dbReference>
<dbReference type="STRING" id="407234.SAMN05421795_101629"/>
<evidence type="ECO:0000313" key="4">
    <source>
        <dbReference type="EMBL" id="SIS56820.1"/>
    </source>
</evidence>
<dbReference type="Gene3D" id="3.40.630.30">
    <property type="match status" value="1"/>
</dbReference>
<name>A0A1N7K5J7_9RHOB</name>
<evidence type="ECO:0000313" key="5">
    <source>
        <dbReference type="Proteomes" id="UP000186098"/>
    </source>
</evidence>
<keyword evidence="5" id="KW-1185">Reference proteome</keyword>
<sequence length="157" mass="16738">MIRAASLDDIPALLGFWNPVIRDTTITFSSEEKTPEGLAVLLAERPVFLVADAGQGAVGLASYAQFRGGNGYRHAAEHTIILAPDTRGQGLGRALMDALESHARAGGVHVMVAGISAENAPACAFHAALGYVETGRMPQVGRKFDRWLDLVLMQKVL</sequence>
<feature type="domain" description="N-acetyltransferase" evidence="3">
    <location>
        <begin position="1"/>
        <end position="157"/>
    </location>
</feature>
<accession>A0A1N7K5J7</accession>
<dbReference type="PANTHER" id="PTHR43072:SF23">
    <property type="entry name" value="UPF0039 PROTEIN C11D3.02C"/>
    <property type="match status" value="1"/>
</dbReference>
<dbReference type="CDD" id="cd04301">
    <property type="entry name" value="NAT_SF"/>
    <property type="match status" value="1"/>
</dbReference>
<evidence type="ECO:0000256" key="2">
    <source>
        <dbReference type="ARBA" id="ARBA00023315"/>
    </source>
</evidence>
<keyword evidence="1 4" id="KW-0808">Transferase</keyword>
<gene>
    <name evidence="4" type="ORF">SAMN05421795_101629</name>
</gene>
<dbReference type="RefSeq" id="WP_076363420.1">
    <property type="nucleotide sequence ID" value="NZ_FTOM01000001.1"/>
</dbReference>
<dbReference type="Pfam" id="PF00583">
    <property type="entry name" value="Acetyltransf_1"/>
    <property type="match status" value="1"/>
</dbReference>
<dbReference type="PANTHER" id="PTHR43072">
    <property type="entry name" value="N-ACETYLTRANSFERASE"/>
    <property type="match status" value="1"/>
</dbReference>
<evidence type="ECO:0000259" key="3">
    <source>
        <dbReference type="PROSITE" id="PS51186"/>
    </source>
</evidence>
<evidence type="ECO:0000256" key="1">
    <source>
        <dbReference type="ARBA" id="ARBA00022679"/>
    </source>
</evidence>
<dbReference type="InterPro" id="IPR000182">
    <property type="entry name" value="GNAT_dom"/>
</dbReference>
<dbReference type="Proteomes" id="UP000186098">
    <property type="component" value="Unassembled WGS sequence"/>
</dbReference>
<keyword evidence="2" id="KW-0012">Acyltransferase</keyword>
<dbReference type="AlphaFoldDB" id="A0A1N7K5J7"/>